<dbReference type="EMBL" id="QWLB01000074">
    <property type="protein sequence ID" value="RIH90740.1"/>
    <property type="molecule type" value="Genomic_DNA"/>
</dbReference>
<dbReference type="AlphaFoldDB" id="A0A399F3V7"/>
<accession>A0A399F3V7</accession>
<proteinExistence type="predicted"/>
<sequence length="279" mass="30648">MTQTLPTSAALPVLGAALPIEGLDEHRDWLLEHGGRDLEIQDGFLSEVLDGDWSPRVAQAKGVLEGYGGRLGIHGPYDGYWMATSDPALRRFIAGRYRQALAFAAELGASHMVIHSPFLFFGHPQVAHTPATGLTQQLEYAHDTLRELLPLAQEAGITLVIENIRDTRPEPLLELVRSLDHPQVRMSLDVGHAHLMQQIGGPPPSQWIQAAGPWLGHVHLQDNDGFLDRHWSPGQGGVHWASVFEALAQSPARPRLILEVRGHQIRAAAAWLEQQGLAI</sequence>
<dbReference type="InterPro" id="IPR036237">
    <property type="entry name" value="Xyl_isomerase-like_sf"/>
</dbReference>
<dbReference type="RefSeq" id="WP_119358611.1">
    <property type="nucleotide sequence ID" value="NZ_BJXM01000041.1"/>
</dbReference>
<dbReference type="Pfam" id="PF01261">
    <property type="entry name" value="AP_endonuc_2"/>
    <property type="match status" value="1"/>
</dbReference>
<evidence type="ECO:0000313" key="2">
    <source>
        <dbReference type="EMBL" id="RIH90740.1"/>
    </source>
</evidence>
<dbReference type="OrthoDB" id="9801960at2"/>
<evidence type="ECO:0000259" key="1">
    <source>
        <dbReference type="Pfam" id="PF01261"/>
    </source>
</evidence>
<dbReference type="PANTHER" id="PTHR12110:SF53">
    <property type="entry name" value="BLR5974 PROTEIN"/>
    <property type="match status" value="1"/>
</dbReference>
<keyword evidence="3" id="KW-1185">Reference proteome</keyword>
<dbReference type="PANTHER" id="PTHR12110">
    <property type="entry name" value="HYDROXYPYRUVATE ISOMERASE"/>
    <property type="match status" value="1"/>
</dbReference>
<comment type="caution">
    <text evidence="2">The sequence shown here is derived from an EMBL/GenBank/DDBJ whole genome shotgun (WGS) entry which is preliminary data.</text>
</comment>
<keyword evidence="2" id="KW-0413">Isomerase</keyword>
<protein>
    <submittedName>
        <fullName evidence="2">Xylose isomerase-like TIM barrel</fullName>
    </submittedName>
</protein>
<dbReference type="Proteomes" id="UP000266178">
    <property type="component" value="Unassembled WGS sequence"/>
</dbReference>
<dbReference type="InterPro" id="IPR013022">
    <property type="entry name" value="Xyl_isomerase-like_TIM-brl"/>
</dbReference>
<reference evidence="2 3" key="1">
    <citation type="submission" date="2018-08" db="EMBL/GenBank/DDBJ databases">
        <title>Meiothermus granaticius genome AF-68 sequencing project.</title>
        <authorList>
            <person name="Da Costa M.S."/>
            <person name="Albuquerque L."/>
            <person name="Raposo P."/>
            <person name="Froufe H.J.C."/>
            <person name="Barroso C.S."/>
            <person name="Egas C."/>
        </authorList>
    </citation>
    <scope>NUCLEOTIDE SEQUENCE [LARGE SCALE GENOMIC DNA]</scope>
    <source>
        <strain evidence="2 3">AF-68</strain>
    </source>
</reference>
<dbReference type="GO" id="GO:0016853">
    <property type="term" value="F:isomerase activity"/>
    <property type="evidence" value="ECO:0007669"/>
    <property type="project" value="UniProtKB-KW"/>
</dbReference>
<organism evidence="2 3">
    <name type="scientific">Meiothermus granaticius NBRC 107808</name>
    <dbReference type="NCBI Taxonomy" id="1227551"/>
    <lineage>
        <taxon>Bacteria</taxon>
        <taxon>Thermotogati</taxon>
        <taxon>Deinococcota</taxon>
        <taxon>Deinococci</taxon>
        <taxon>Thermales</taxon>
        <taxon>Thermaceae</taxon>
        <taxon>Meiothermus</taxon>
    </lineage>
</organism>
<name>A0A399F3V7_9DEIN</name>
<evidence type="ECO:0000313" key="3">
    <source>
        <dbReference type="Proteomes" id="UP000266178"/>
    </source>
</evidence>
<gene>
    <name evidence="2" type="ORF">Mgrana_03184</name>
</gene>
<feature type="domain" description="Xylose isomerase-like TIM barrel" evidence="1">
    <location>
        <begin position="49"/>
        <end position="274"/>
    </location>
</feature>
<dbReference type="SUPFAM" id="SSF51658">
    <property type="entry name" value="Xylose isomerase-like"/>
    <property type="match status" value="1"/>
</dbReference>
<dbReference type="InterPro" id="IPR050312">
    <property type="entry name" value="IolE/XylAMocC-like"/>
</dbReference>
<dbReference type="Gene3D" id="3.20.20.150">
    <property type="entry name" value="Divalent-metal-dependent TIM barrel enzymes"/>
    <property type="match status" value="1"/>
</dbReference>